<protein>
    <submittedName>
        <fullName evidence="1">Uncharacterized protein</fullName>
    </submittedName>
</protein>
<organism evidence="1">
    <name type="scientific">uncultured Caudovirales phage</name>
    <dbReference type="NCBI Taxonomy" id="2100421"/>
    <lineage>
        <taxon>Viruses</taxon>
        <taxon>Duplodnaviria</taxon>
        <taxon>Heunggongvirae</taxon>
        <taxon>Uroviricota</taxon>
        <taxon>Caudoviricetes</taxon>
        <taxon>Peduoviridae</taxon>
        <taxon>Maltschvirus</taxon>
        <taxon>Maltschvirus maltsch</taxon>
    </lineage>
</organism>
<proteinExistence type="predicted"/>
<evidence type="ECO:0000313" key="1">
    <source>
        <dbReference type="EMBL" id="CAB4151852.1"/>
    </source>
</evidence>
<reference evidence="1" key="1">
    <citation type="submission" date="2020-04" db="EMBL/GenBank/DDBJ databases">
        <authorList>
            <person name="Chiriac C."/>
            <person name="Salcher M."/>
            <person name="Ghai R."/>
            <person name="Kavagutti S V."/>
        </authorList>
    </citation>
    <scope>NUCLEOTIDE SEQUENCE</scope>
</reference>
<accession>A0A6J5MZG4</accession>
<sequence length="99" mass="11061">MTDKELIERLGNIRLEGTQELCWEASDRIDVLVKERQAMAVRDAGYDVYAALEAKLAKAMEALRELVTCVEDGCYCSELKMATVLDEAHAALKELEAKP</sequence>
<gene>
    <name evidence="1" type="ORF">UFOVP589_41</name>
</gene>
<name>A0A6J5MZG4_9CAUD</name>
<dbReference type="EMBL" id="LR796567">
    <property type="protein sequence ID" value="CAB4151852.1"/>
    <property type="molecule type" value="Genomic_DNA"/>
</dbReference>